<accession>A0A8S4G1Q5</accession>
<evidence type="ECO:0000313" key="2">
    <source>
        <dbReference type="EMBL" id="CAG9133387.1"/>
    </source>
</evidence>
<keyword evidence="3" id="KW-1185">Reference proteome</keyword>
<dbReference type="EMBL" id="CAJHNJ030000061">
    <property type="protein sequence ID" value="CAG9133387.1"/>
    <property type="molecule type" value="Genomic_DNA"/>
</dbReference>
<sequence length="92" mass="10570">MRVMQFVLVLMLRNLGRALYYFSGFGSRVCGVLVLPRILTFRTAQCVVTPPPPPPPPRPAAAPPPLLHRVRARRFRFRRMRQRLPATNSPTY</sequence>
<dbReference type="Proteomes" id="UP000653454">
    <property type="component" value="Unassembled WGS sequence"/>
</dbReference>
<proteinExistence type="predicted"/>
<gene>
    <name evidence="2" type="ORF">PLXY2_LOCUS11695</name>
</gene>
<protein>
    <submittedName>
        <fullName evidence="2">(diamondback moth) hypothetical protein</fullName>
    </submittedName>
</protein>
<feature type="signal peptide" evidence="1">
    <location>
        <begin position="1"/>
        <end position="18"/>
    </location>
</feature>
<keyword evidence="1" id="KW-0732">Signal</keyword>
<dbReference type="AlphaFoldDB" id="A0A8S4G1Q5"/>
<comment type="caution">
    <text evidence="2">The sequence shown here is derived from an EMBL/GenBank/DDBJ whole genome shotgun (WGS) entry which is preliminary data.</text>
</comment>
<evidence type="ECO:0000256" key="1">
    <source>
        <dbReference type="SAM" id="SignalP"/>
    </source>
</evidence>
<feature type="chain" id="PRO_5035776401" evidence="1">
    <location>
        <begin position="19"/>
        <end position="92"/>
    </location>
</feature>
<evidence type="ECO:0000313" key="3">
    <source>
        <dbReference type="Proteomes" id="UP000653454"/>
    </source>
</evidence>
<reference evidence="2" key="1">
    <citation type="submission" date="2020-11" db="EMBL/GenBank/DDBJ databases">
        <authorList>
            <person name="Whiteford S."/>
        </authorList>
    </citation>
    <scope>NUCLEOTIDE SEQUENCE</scope>
</reference>
<organism evidence="2 3">
    <name type="scientific">Plutella xylostella</name>
    <name type="common">Diamondback moth</name>
    <name type="synonym">Plutella maculipennis</name>
    <dbReference type="NCBI Taxonomy" id="51655"/>
    <lineage>
        <taxon>Eukaryota</taxon>
        <taxon>Metazoa</taxon>
        <taxon>Ecdysozoa</taxon>
        <taxon>Arthropoda</taxon>
        <taxon>Hexapoda</taxon>
        <taxon>Insecta</taxon>
        <taxon>Pterygota</taxon>
        <taxon>Neoptera</taxon>
        <taxon>Endopterygota</taxon>
        <taxon>Lepidoptera</taxon>
        <taxon>Glossata</taxon>
        <taxon>Ditrysia</taxon>
        <taxon>Yponomeutoidea</taxon>
        <taxon>Plutellidae</taxon>
        <taxon>Plutella</taxon>
    </lineage>
</organism>
<name>A0A8S4G1Q5_PLUXY</name>